<comment type="subunit">
    <text evidence="26">Binds to the short form of prolactin receptor.</text>
</comment>
<dbReference type="EMBL" id="JAULJE010000022">
    <property type="protein sequence ID" value="KAK1329523.1"/>
    <property type="molecule type" value="Genomic_DNA"/>
</dbReference>
<dbReference type="Pfam" id="PF00106">
    <property type="entry name" value="adh_short"/>
    <property type="match status" value="1"/>
</dbReference>
<dbReference type="GO" id="GO:0006695">
    <property type="term" value="P:cholesterol biosynthetic process"/>
    <property type="evidence" value="ECO:0007669"/>
    <property type="project" value="TreeGrafter"/>
</dbReference>
<evidence type="ECO:0000256" key="21">
    <source>
        <dbReference type="ARBA" id="ARBA00051929"/>
    </source>
</evidence>
<comment type="caution">
    <text evidence="33">The sequence shown here is derived from an EMBL/GenBank/DDBJ whole genome shotgun (WGS) entry which is preliminary data.</text>
</comment>
<protein>
    <recommendedName>
        <fullName evidence="28">3-keto-steroid reductase/17-beta-hydroxysteroid dehydrogenase 7</fullName>
        <ecNumber evidence="27">1.1.1.210</ecNumber>
        <ecNumber evidence="15">1.1.1.270</ecNumber>
        <ecNumber evidence="16">1.1.1.62</ecNumber>
    </recommendedName>
    <alternativeName>
        <fullName evidence="30">17-beta-hydroxysteroid dehydrogenase 7</fullName>
    </alternativeName>
    <alternativeName>
        <fullName evidence="31">3-keto-steroid reductase</fullName>
    </alternativeName>
    <alternativeName>
        <fullName evidence="29">Dihydrotestosterone oxidoreductase</fullName>
    </alternativeName>
    <alternativeName>
        <fullName evidence="32">Estradiol 17-beta-dehydrogenase 7</fullName>
    </alternativeName>
</protein>
<evidence type="ECO:0000256" key="16">
    <source>
        <dbReference type="ARBA" id="ARBA00024072"/>
    </source>
</evidence>
<comment type="pathway">
    <text evidence="13">Steroid biosynthesis; zymosterol biosynthesis; zymosterol from lanosterol: step 5/6.</text>
</comment>
<evidence type="ECO:0000256" key="4">
    <source>
        <dbReference type="ARBA" id="ARBA00022824"/>
    </source>
</evidence>
<sequence length="438" mass="48644">MRKVVLVTGASSGVGRALCQRLLEEDDGLHLCLACRNRGRAEAVRAALLAARPSAQVSTVQVDVSDLRSVLRAARELRRRFQRLDYVYLNAGIMPSPHLNLRALLSSLFSRKVIQVFSTAEGLLTQDDRVTAHGLQEVFATNVFGHFVLVRELDPLLGRGGSPSQLIWTSSRSARKANFSLEDFQHSRGQEPYSSSKYALDLLSVALNRNFNQRGLFSSVVCPGTMLTNLTYGILPRFMWMLMMPIIWLFRFFANAFTLTPYNGAEPWYVMVPRAVVAGSQGASRGRMPPSRLPISLCPSSGAWSCDTELVKRTSGPSPHRLRPRPTEPAPPLPFQVWLFHQKPESLNPLTKYLSATTGFGSNYVTTEKVGLPLSGEAAAVSCWPASSPPVPRGVRVVPVTPFPVPFQMDLDDDTAEKFYWRLLELERRLRATVLSTD</sequence>
<evidence type="ECO:0000256" key="28">
    <source>
        <dbReference type="ARBA" id="ARBA00071031"/>
    </source>
</evidence>
<evidence type="ECO:0000256" key="12">
    <source>
        <dbReference type="ARBA" id="ARBA00023180"/>
    </source>
</evidence>
<evidence type="ECO:0000256" key="14">
    <source>
        <dbReference type="ARBA" id="ARBA00023593"/>
    </source>
</evidence>
<dbReference type="SUPFAM" id="SSF51735">
    <property type="entry name" value="NAD(P)-binding Rossmann-fold domains"/>
    <property type="match status" value="1"/>
</dbReference>
<dbReference type="Proteomes" id="UP001177744">
    <property type="component" value="Unassembled WGS sequence"/>
</dbReference>
<dbReference type="EC" id="1.1.1.62" evidence="16"/>
<evidence type="ECO:0000256" key="30">
    <source>
        <dbReference type="ARBA" id="ARBA00081545"/>
    </source>
</evidence>
<comment type="pathway">
    <text evidence="17">Steroid biosynthesis; estrogen biosynthesis.</text>
</comment>
<evidence type="ECO:0000256" key="29">
    <source>
        <dbReference type="ARBA" id="ARBA00077091"/>
    </source>
</evidence>
<keyword evidence="9" id="KW-0520">NAD</keyword>
<evidence type="ECO:0000256" key="10">
    <source>
        <dbReference type="ARBA" id="ARBA00023098"/>
    </source>
</evidence>
<proteinExistence type="inferred from homology"/>
<dbReference type="AlphaFoldDB" id="A0AA40HE64"/>
<organism evidence="33 34">
    <name type="scientific">Cnephaeus nilssonii</name>
    <name type="common">Northern bat</name>
    <name type="synonym">Eptesicus nilssonii</name>
    <dbReference type="NCBI Taxonomy" id="3371016"/>
    <lineage>
        <taxon>Eukaryota</taxon>
        <taxon>Metazoa</taxon>
        <taxon>Chordata</taxon>
        <taxon>Craniata</taxon>
        <taxon>Vertebrata</taxon>
        <taxon>Euteleostomi</taxon>
        <taxon>Mammalia</taxon>
        <taxon>Eutheria</taxon>
        <taxon>Laurasiatheria</taxon>
        <taxon>Chiroptera</taxon>
        <taxon>Yangochiroptera</taxon>
        <taxon>Vespertilionidae</taxon>
        <taxon>Cnephaeus</taxon>
    </lineage>
</organism>
<evidence type="ECO:0000256" key="27">
    <source>
        <dbReference type="ARBA" id="ARBA00066807"/>
    </source>
</evidence>
<comment type="catalytic activity">
    <reaction evidence="25">
        <text>zymosterone + NADPH + H(+) = zymosterol + NADP(+)</text>
        <dbReference type="Rhea" id="RHEA:33459"/>
        <dbReference type="ChEBI" id="CHEBI:15378"/>
        <dbReference type="ChEBI" id="CHEBI:18252"/>
        <dbReference type="ChEBI" id="CHEBI:52386"/>
        <dbReference type="ChEBI" id="CHEBI:57783"/>
        <dbReference type="ChEBI" id="CHEBI:58349"/>
    </reaction>
    <physiologicalReaction direction="left-to-right" evidence="25">
        <dbReference type="Rhea" id="RHEA:33460"/>
    </physiologicalReaction>
</comment>
<evidence type="ECO:0000256" key="17">
    <source>
        <dbReference type="ARBA" id="ARBA00037929"/>
    </source>
</evidence>
<dbReference type="Gene3D" id="3.40.50.720">
    <property type="entry name" value="NAD(P)-binding Rossmann-like Domain"/>
    <property type="match status" value="1"/>
</dbReference>
<evidence type="ECO:0000256" key="19">
    <source>
        <dbReference type="ARBA" id="ARBA00050673"/>
    </source>
</evidence>
<evidence type="ECO:0000256" key="22">
    <source>
        <dbReference type="ARBA" id="ARBA00052439"/>
    </source>
</evidence>
<evidence type="ECO:0000256" key="18">
    <source>
        <dbReference type="ARBA" id="ARBA00048246"/>
    </source>
</evidence>
<evidence type="ECO:0000256" key="8">
    <source>
        <dbReference type="ARBA" id="ARBA00023002"/>
    </source>
</evidence>
<evidence type="ECO:0000256" key="7">
    <source>
        <dbReference type="ARBA" id="ARBA00022989"/>
    </source>
</evidence>
<comment type="catalytic activity">
    <reaction evidence="21">
        <text>a 3beta-hydroxysteroid + NADP(+) = a 3-oxosteroid + NADPH + H(+)</text>
        <dbReference type="Rhea" id="RHEA:34787"/>
        <dbReference type="ChEBI" id="CHEBI:15378"/>
        <dbReference type="ChEBI" id="CHEBI:36836"/>
        <dbReference type="ChEBI" id="CHEBI:47788"/>
        <dbReference type="ChEBI" id="CHEBI:57783"/>
        <dbReference type="ChEBI" id="CHEBI:58349"/>
        <dbReference type="EC" id="1.1.1.270"/>
    </reaction>
    <physiologicalReaction direction="right-to-left" evidence="21">
        <dbReference type="Rhea" id="RHEA:34789"/>
    </physiologicalReaction>
</comment>
<keyword evidence="11" id="KW-0472">Membrane</keyword>
<evidence type="ECO:0000256" key="3">
    <source>
        <dbReference type="ARBA" id="ARBA00022692"/>
    </source>
</evidence>
<dbReference type="GO" id="GO:0005789">
    <property type="term" value="C:endoplasmic reticulum membrane"/>
    <property type="evidence" value="ECO:0007669"/>
    <property type="project" value="UniProtKB-SubCell"/>
</dbReference>
<comment type="catalytic activity">
    <reaction evidence="20">
        <text>5alpha-androstane-3beta,17beta-diol + NADP(+) = 17beta-hydroxy-5alpha-androstan-3-one + NADPH + H(+)</text>
        <dbReference type="Rhea" id="RHEA:16297"/>
        <dbReference type="ChEBI" id="CHEBI:15378"/>
        <dbReference type="ChEBI" id="CHEBI:16330"/>
        <dbReference type="ChEBI" id="CHEBI:18329"/>
        <dbReference type="ChEBI" id="CHEBI:57783"/>
        <dbReference type="ChEBI" id="CHEBI:58349"/>
        <dbReference type="EC" id="1.1.1.210"/>
    </reaction>
    <physiologicalReaction direction="right-to-left" evidence="20">
        <dbReference type="Rhea" id="RHEA:16299"/>
    </physiologicalReaction>
</comment>
<comment type="catalytic activity">
    <reaction evidence="19">
        <text>5alpha-cholest-8-en-3-one + NADPH + H(+) = 5alpha-cholest-8-en-3beta-ol + NADP(+)</text>
        <dbReference type="Rhea" id="RHEA:46852"/>
        <dbReference type="ChEBI" id="CHEBI:15378"/>
        <dbReference type="ChEBI" id="CHEBI:16608"/>
        <dbReference type="ChEBI" id="CHEBI:57783"/>
        <dbReference type="ChEBI" id="CHEBI:58349"/>
        <dbReference type="ChEBI" id="CHEBI:87056"/>
    </reaction>
    <physiologicalReaction direction="left-to-right" evidence="19">
        <dbReference type="Rhea" id="RHEA:46853"/>
    </physiologicalReaction>
</comment>
<comment type="catalytic activity">
    <reaction evidence="18">
        <text>3-dehydro-4alpha-methylzymosterol + NADPH + H(+) = 4alpha-methylzymosterol + NADP(+)</text>
        <dbReference type="Rhea" id="RHEA:36379"/>
        <dbReference type="ChEBI" id="CHEBI:1949"/>
        <dbReference type="ChEBI" id="CHEBI:15378"/>
        <dbReference type="ChEBI" id="CHEBI:57783"/>
        <dbReference type="ChEBI" id="CHEBI:58349"/>
        <dbReference type="ChEBI" id="CHEBI:136486"/>
        <dbReference type="EC" id="1.1.1.270"/>
    </reaction>
    <physiologicalReaction direction="left-to-right" evidence="18">
        <dbReference type="Rhea" id="RHEA:36380"/>
    </physiologicalReaction>
</comment>
<evidence type="ECO:0000256" key="20">
    <source>
        <dbReference type="ARBA" id="ARBA00051795"/>
    </source>
</evidence>
<evidence type="ECO:0000256" key="32">
    <source>
        <dbReference type="ARBA" id="ARBA00083257"/>
    </source>
</evidence>
<comment type="subcellular location">
    <subcellularLocation>
        <location evidence="1">Endoplasmic reticulum membrane</location>
        <topology evidence="1">Single-pass membrane protein</topology>
    </subcellularLocation>
</comment>
<evidence type="ECO:0000256" key="1">
    <source>
        <dbReference type="ARBA" id="ARBA00004389"/>
    </source>
</evidence>
<keyword evidence="3" id="KW-0812">Transmembrane</keyword>
<keyword evidence="12" id="KW-0325">Glycoprotein</keyword>
<keyword evidence="6" id="KW-0752">Steroid biosynthesis</keyword>
<dbReference type="GO" id="GO:0006703">
    <property type="term" value="P:estrogen biosynthetic process"/>
    <property type="evidence" value="ECO:0007669"/>
    <property type="project" value="UniProtKB-ARBA"/>
</dbReference>
<keyword evidence="7" id="KW-1133">Transmembrane helix</keyword>
<accession>A0AA40HE64</accession>
<evidence type="ECO:0000256" key="23">
    <source>
        <dbReference type="ARBA" id="ARBA00052448"/>
    </source>
</evidence>
<evidence type="ECO:0000256" key="2">
    <source>
        <dbReference type="ARBA" id="ARBA00022516"/>
    </source>
</evidence>
<dbReference type="EC" id="1.1.1.270" evidence="15"/>
<evidence type="ECO:0000256" key="13">
    <source>
        <dbReference type="ARBA" id="ARBA00023589"/>
    </source>
</evidence>
<evidence type="ECO:0000256" key="15">
    <source>
        <dbReference type="ARBA" id="ARBA00023621"/>
    </source>
</evidence>
<dbReference type="GO" id="GO:0004303">
    <property type="term" value="F:estradiol 17-beta-dehydrogenase [NAD(P)+] activity"/>
    <property type="evidence" value="ECO:0007669"/>
    <property type="project" value="UniProtKB-EC"/>
</dbReference>
<evidence type="ECO:0000256" key="5">
    <source>
        <dbReference type="ARBA" id="ARBA00022857"/>
    </source>
</evidence>
<dbReference type="InterPro" id="IPR036291">
    <property type="entry name" value="NAD(P)-bd_dom_sf"/>
</dbReference>
<dbReference type="GO" id="GO:0047024">
    <property type="term" value="F:5-alpha-androstane-3-beta,17-beta-diol dehydrogenase (NADP+) activity"/>
    <property type="evidence" value="ECO:0007669"/>
    <property type="project" value="UniProtKB-EC"/>
</dbReference>
<name>A0AA40HE64_CNENI</name>
<reference evidence="33" key="1">
    <citation type="submission" date="2023-06" db="EMBL/GenBank/DDBJ databases">
        <title>Reference genome for the Northern bat (Eptesicus nilssonii), a most northern bat species.</title>
        <authorList>
            <person name="Laine V.N."/>
            <person name="Pulliainen A.T."/>
            <person name="Lilley T.M."/>
        </authorList>
    </citation>
    <scope>NUCLEOTIDE SEQUENCE</scope>
    <source>
        <strain evidence="33">BLF_Eptnil</strain>
        <tissue evidence="33">Kidney</tissue>
    </source>
</reference>
<keyword evidence="5" id="KW-0521">NADP</keyword>
<keyword evidence="2" id="KW-0444">Lipid biosynthesis</keyword>
<dbReference type="PANTHER" id="PTHR44442:SF1">
    <property type="entry name" value="3-KETO-STEROID REDUCTASE_17-BETA-HYDROXYSTEROID DEHYDROGENASE 7"/>
    <property type="match status" value="1"/>
</dbReference>
<dbReference type="EC" id="1.1.1.210" evidence="27"/>
<comment type="catalytic activity">
    <reaction evidence="23">
        <text>4alpha-methyl-5alpha-cholest-8-en-3-one + NADPH + H(+) = 4alpha-methyl-5alpha-cholest-8-en-3beta-ol + NADP(+)</text>
        <dbReference type="Rhea" id="RHEA:46832"/>
        <dbReference type="ChEBI" id="CHEBI:15378"/>
        <dbReference type="ChEBI" id="CHEBI:57783"/>
        <dbReference type="ChEBI" id="CHEBI:58349"/>
        <dbReference type="ChEBI" id="CHEBI:87050"/>
        <dbReference type="ChEBI" id="CHEBI:87051"/>
    </reaction>
    <physiologicalReaction direction="left-to-right" evidence="23">
        <dbReference type="Rhea" id="RHEA:46833"/>
    </physiologicalReaction>
</comment>
<keyword evidence="8" id="KW-0560">Oxidoreductase</keyword>
<evidence type="ECO:0000313" key="33">
    <source>
        <dbReference type="EMBL" id="KAK1329523.1"/>
    </source>
</evidence>
<dbReference type="PRINTS" id="PR00081">
    <property type="entry name" value="GDHRDH"/>
</dbReference>
<dbReference type="GO" id="GO:0000253">
    <property type="term" value="F:3-beta-hydroxysteroid 3-dehydrogenase (NADP+) activity"/>
    <property type="evidence" value="ECO:0007669"/>
    <property type="project" value="UniProtKB-EC"/>
</dbReference>
<dbReference type="PANTHER" id="PTHR44442">
    <property type="entry name" value="3-KETO-STEROID REDUCTASE"/>
    <property type="match status" value="1"/>
</dbReference>
<keyword evidence="34" id="KW-1185">Reference proteome</keyword>
<comment type="catalytic activity">
    <reaction evidence="24">
        <text>17beta-estradiol + NADP(+) = estrone + NADPH + H(+)</text>
        <dbReference type="Rhea" id="RHEA:24616"/>
        <dbReference type="ChEBI" id="CHEBI:15378"/>
        <dbReference type="ChEBI" id="CHEBI:16469"/>
        <dbReference type="ChEBI" id="CHEBI:17263"/>
        <dbReference type="ChEBI" id="CHEBI:57783"/>
        <dbReference type="ChEBI" id="CHEBI:58349"/>
        <dbReference type="EC" id="1.1.1.62"/>
    </reaction>
    <physiologicalReaction direction="right-to-left" evidence="24">
        <dbReference type="Rhea" id="RHEA:24618"/>
    </physiologicalReaction>
</comment>
<evidence type="ECO:0000256" key="24">
    <source>
        <dbReference type="ARBA" id="ARBA00052450"/>
    </source>
</evidence>
<keyword evidence="4" id="KW-0256">Endoplasmic reticulum</keyword>
<dbReference type="InterPro" id="IPR052834">
    <property type="entry name" value="3KSR/17beta-HSD"/>
</dbReference>
<evidence type="ECO:0000256" key="9">
    <source>
        <dbReference type="ARBA" id="ARBA00023027"/>
    </source>
</evidence>
<evidence type="ECO:0000256" key="26">
    <source>
        <dbReference type="ARBA" id="ARBA00063141"/>
    </source>
</evidence>
<evidence type="ECO:0000256" key="31">
    <source>
        <dbReference type="ARBA" id="ARBA00083156"/>
    </source>
</evidence>
<evidence type="ECO:0000256" key="11">
    <source>
        <dbReference type="ARBA" id="ARBA00023136"/>
    </source>
</evidence>
<gene>
    <name evidence="33" type="ORF">QTO34_011715</name>
</gene>
<evidence type="ECO:0000313" key="34">
    <source>
        <dbReference type="Proteomes" id="UP001177744"/>
    </source>
</evidence>
<dbReference type="FunFam" id="3.40.50.720:FF:000289">
    <property type="entry name" value="Hydroxysteroid 17-beta dehydrogenase 7"/>
    <property type="match status" value="1"/>
</dbReference>
<keyword evidence="10" id="KW-0443">Lipid metabolism</keyword>
<evidence type="ECO:0000256" key="6">
    <source>
        <dbReference type="ARBA" id="ARBA00022955"/>
    </source>
</evidence>
<evidence type="ECO:0000256" key="25">
    <source>
        <dbReference type="ARBA" id="ARBA00052561"/>
    </source>
</evidence>
<comment type="catalytic activity">
    <reaction evidence="22">
        <text>4alpha-methyl-5alpha-cholest-7-en-3beta-ol + NADP(+) = 4alpha-methyl-5alpha-cholest-7-en-3-one + NADPH + H(+)</text>
        <dbReference type="Rhea" id="RHEA:18409"/>
        <dbReference type="ChEBI" id="CHEBI:15378"/>
        <dbReference type="ChEBI" id="CHEBI:16495"/>
        <dbReference type="ChEBI" id="CHEBI:18378"/>
        <dbReference type="ChEBI" id="CHEBI:57783"/>
        <dbReference type="ChEBI" id="CHEBI:58349"/>
        <dbReference type="EC" id="1.1.1.270"/>
    </reaction>
    <physiologicalReaction direction="right-to-left" evidence="22">
        <dbReference type="Rhea" id="RHEA:18411"/>
    </physiologicalReaction>
</comment>
<dbReference type="InterPro" id="IPR002347">
    <property type="entry name" value="SDR_fam"/>
</dbReference>
<comment type="similarity">
    <text evidence="14">Belongs to the short-chain dehydrogenases/reductases (SDR) family. ERG27 subfamily.</text>
</comment>